<evidence type="ECO:0000313" key="2">
    <source>
        <dbReference type="EMBL" id="KIK48246.1"/>
    </source>
</evidence>
<gene>
    <name evidence="2" type="ORF">CY34DRAFT_798344</name>
</gene>
<dbReference type="Proteomes" id="UP000054485">
    <property type="component" value="Unassembled WGS sequence"/>
</dbReference>
<name>A0A0D0B2K6_9AGAM</name>
<protein>
    <submittedName>
        <fullName evidence="2">Unplaced genomic scaffold CY34scaffold_8, whole genome shotgun sequence</fullName>
    </submittedName>
</protein>
<feature type="compositionally biased region" description="Basic and acidic residues" evidence="1">
    <location>
        <begin position="141"/>
        <end position="151"/>
    </location>
</feature>
<proteinExistence type="predicted"/>
<feature type="compositionally biased region" description="Polar residues" evidence="1">
    <location>
        <begin position="116"/>
        <end position="140"/>
    </location>
</feature>
<feature type="region of interest" description="Disordered" evidence="1">
    <location>
        <begin position="108"/>
        <end position="160"/>
    </location>
</feature>
<feature type="compositionally biased region" description="Basic and acidic residues" evidence="1">
    <location>
        <begin position="40"/>
        <end position="63"/>
    </location>
</feature>
<dbReference type="HOGENOM" id="CLU_1653302_0_0_1"/>
<dbReference type="InParanoid" id="A0A0D0B2K6"/>
<sequence length="160" mass="17598">MTCLTVNGECAVTPDSKNGDLDTDFSCQIDPAITIDQHKVVEEHVEEKEERRELPELRGRDRGCPPALKKKKSSYDLRDIFQTQEAASSSASSSPVILSPDANKIISSDEIITAPAQRQQTSPPNRESSFDSSIPSLMTQDDSRPHDKNVPEDQAQDAST</sequence>
<reference evidence="3" key="2">
    <citation type="submission" date="2015-01" db="EMBL/GenBank/DDBJ databases">
        <title>Evolutionary Origins and Diversification of the Mycorrhizal Mutualists.</title>
        <authorList>
            <consortium name="DOE Joint Genome Institute"/>
            <consortium name="Mycorrhizal Genomics Consortium"/>
            <person name="Kohler A."/>
            <person name="Kuo A."/>
            <person name="Nagy L.G."/>
            <person name="Floudas D."/>
            <person name="Copeland A."/>
            <person name="Barry K.W."/>
            <person name="Cichocki N."/>
            <person name="Veneault-Fourrey C."/>
            <person name="LaButti K."/>
            <person name="Lindquist E.A."/>
            <person name="Lipzen A."/>
            <person name="Lundell T."/>
            <person name="Morin E."/>
            <person name="Murat C."/>
            <person name="Riley R."/>
            <person name="Ohm R."/>
            <person name="Sun H."/>
            <person name="Tunlid A."/>
            <person name="Henrissat B."/>
            <person name="Grigoriev I.V."/>
            <person name="Hibbett D.S."/>
            <person name="Martin F."/>
        </authorList>
    </citation>
    <scope>NUCLEOTIDE SEQUENCE [LARGE SCALE GENOMIC DNA]</scope>
    <source>
        <strain evidence="3">UH-Slu-Lm8-n1</strain>
    </source>
</reference>
<dbReference type="EMBL" id="KN835139">
    <property type="protein sequence ID" value="KIK48246.1"/>
    <property type="molecule type" value="Genomic_DNA"/>
</dbReference>
<reference evidence="2 3" key="1">
    <citation type="submission" date="2014-04" db="EMBL/GenBank/DDBJ databases">
        <authorList>
            <consortium name="DOE Joint Genome Institute"/>
            <person name="Kuo A."/>
            <person name="Ruytinx J."/>
            <person name="Rineau F."/>
            <person name="Colpaert J."/>
            <person name="Kohler A."/>
            <person name="Nagy L.G."/>
            <person name="Floudas D."/>
            <person name="Copeland A."/>
            <person name="Barry K.W."/>
            <person name="Cichocki N."/>
            <person name="Veneault-Fourrey C."/>
            <person name="LaButti K."/>
            <person name="Lindquist E.A."/>
            <person name="Lipzen A."/>
            <person name="Lundell T."/>
            <person name="Morin E."/>
            <person name="Murat C."/>
            <person name="Sun H."/>
            <person name="Tunlid A."/>
            <person name="Henrissat B."/>
            <person name="Grigoriev I.V."/>
            <person name="Hibbett D.S."/>
            <person name="Martin F."/>
            <person name="Nordberg H.P."/>
            <person name="Cantor M.N."/>
            <person name="Hua S.X."/>
        </authorList>
    </citation>
    <scope>NUCLEOTIDE SEQUENCE [LARGE SCALE GENOMIC DNA]</scope>
    <source>
        <strain evidence="2 3">UH-Slu-Lm8-n1</strain>
    </source>
</reference>
<dbReference type="OrthoDB" id="2684561at2759"/>
<organism evidence="2 3">
    <name type="scientific">Suillus luteus UH-Slu-Lm8-n1</name>
    <dbReference type="NCBI Taxonomy" id="930992"/>
    <lineage>
        <taxon>Eukaryota</taxon>
        <taxon>Fungi</taxon>
        <taxon>Dikarya</taxon>
        <taxon>Basidiomycota</taxon>
        <taxon>Agaricomycotina</taxon>
        <taxon>Agaricomycetes</taxon>
        <taxon>Agaricomycetidae</taxon>
        <taxon>Boletales</taxon>
        <taxon>Suillineae</taxon>
        <taxon>Suillaceae</taxon>
        <taxon>Suillus</taxon>
    </lineage>
</organism>
<evidence type="ECO:0000313" key="3">
    <source>
        <dbReference type="Proteomes" id="UP000054485"/>
    </source>
</evidence>
<accession>A0A0D0B2K6</accession>
<keyword evidence="3" id="KW-1185">Reference proteome</keyword>
<feature type="region of interest" description="Disordered" evidence="1">
    <location>
        <begin position="40"/>
        <end position="76"/>
    </location>
</feature>
<dbReference type="AlphaFoldDB" id="A0A0D0B2K6"/>
<evidence type="ECO:0000256" key="1">
    <source>
        <dbReference type="SAM" id="MobiDB-lite"/>
    </source>
</evidence>